<evidence type="ECO:0000256" key="11">
    <source>
        <dbReference type="RuleBase" id="RU003357"/>
    </source>
</evidence>
<evidence type="ECO:0000256" key="3">
    <source>
        <dbReference type="ARBA" id="ARBA00022452"/>
    </source>
</evidence>
<comment type="caution">
    <text evidence="16">The sequence shown here is derived from an EMBL/GenBank/DDBJ whole genome shotgun (WGS) entry which is preliminary data.</text>
</comment>
<evidence type="ECO:0000313" key="16">
    <source>
        <dbReference type="EMBL" id="GEN07083.1"/>
    </source>
</evidence>
<feature type="domain" description="TonB-dependent receptor plug" evidence="15">
    <location>
        <begin position="64"/>
        <end position="167"/>
    </location>
</feature>
<sequence>MVRRHRLRPGLLSLLLCASPALAQWEEPAPPPEPAPEARAQEELPLDGESDVHSQVASFAITRLRDSPAVVTSLTAEEIRDSGARDLMDVLLQVPGFFFGVDTQGTVGPGFRGLWGYEGKVLLVVDGKELNEQLYSTMQLGNELPVELIERIEVVRGPGSVIYGGNAELAVINVITRGVQGSSDLMVSGTYGQLESVNGRRSLTLSGRKVFESAPGLSVFASASLGQGQRSDGRFEDFFGNTAQLGGNTKLDPTTVQAGVGYRDLQLSVLYQRFATSAIVAFDEVLDAPAATDFESFHAELSNRFRPSERIEIIPRFNLTLAEPFRDTDQGSEFYYEKRVMRLRGRTMARWAALDYLQLTGGVDVASDQGRLEGPADVGLQTAFGADGATSVSYLNVAGFVEAFSENPIATVVAGARYENHSAFGSSFVPRLVLLRAFGPFSGKALFSRAFRAPGIENISLGADVKPERTTVYELEGTLRLGEGHALSANAFDVGISDPIIYSYDAVANEEAYRNLGRLGSRGVEFDYHLKGSWGRVALSYSFYAPSGRNDVADYQVPGHSNAFTGMPTHKASLSGSLKLKPWLTVNPTAVLVGRRFAVDVPDDQGRSAVEELPTQVLLNLYVRARDVLTPGLEVGAGVYNILGTNFRIAQPYNGGHAPLPVFSREFLVRLSYLFDPALSEP</sequence>
<dbReference type="SUPFAM" id="SSF56935">
    <property type="entry name" value="Porins"/>
    <property type="match status" value="1"/>
</dbReference>
<dbReference type="GO" id="GO:0044718">
    <property type="term" value="P:siderophore transmembrane transport"/>
    <property type="evidence" value="ECO:0007669"/>
    <property type="project" value="TreeGrafter"/>
</dbReference>
<keyword evidence="9 10" id="KW-0998">Cell outer membrane</keyword>
<comment type="similarity">
    <text evidence="10 11">Belongs to the TonB-dependent receptor family.</text>
</comment>
<dbReference type="PROSITE" id="PS52016">
    <property type="entry name" value="TONB_DEPENDENT_REC_3"/>
    <property type="match status" value="1"/>
</dbReference>
<evidence type="ECO:0000313" key="18">
    <source>
        <dbReference type="Proteomes" id="UP000183760"/>
    </source>
</evidence>
<comment type="subcellular location">
    <subcellularLocation>
        <location evidence="1 10">Cell outer membrane</location>
        <topology evidence="1 10">Multi-pass membrane protein</topology>
    </subcellularLocation>
</comment>
<feature type="domain" description="TonB-dependent receptor-like beta-barrel" evidence="14">
    <location>
        <begin position="318"/>
        <end position="642"/>
    </location>
</feature>
<dbReference type="AlphaFoldDB" id="A0A511T0H8"/>
<dbReference type="PANTHER" id="PTHR30069">
    <property type="entry name" value="TONB-DEPENDENT OUTER MEMBRANE RECEPTOR"/>
    <property type="match status" value="1"/>
</dbReference>
<evidence type="ECO:0000256" key="5">
    <source>
        <dbReference type="ARBA" id="ARBA00022729"/>
    </source>
</evidence>
<dbReference type="GO" id="GO:0009279">
    <property type="term" value="C:cell outer membrane"/>
    <property type="evidence" value="ECO:0007669"/>
    <property type="project" value="UniProtKB-SubCell"/>
</dbReference>
<keyword evidence="3 10" id="KW-1134">Transmembrane beta strand</keyword>
<feature type="region of interest" description="Disordered" evidence="12">
    <location>
        <begin position="25"/>
        <end position="50"/>
    </location>
</feature>
<dbReference type="Gene3D" id="2.40.170.20">
    <property type="entry name" value="TonB-dependent receptor, beta-barrel domain"/>
    <property type="match status" value="1"/>
</dbReference>
<dbReference type="RefSeq" id="WP_046716365.1">
    <property type="nucleotide sequence ID" value="NZ_BJXR01000020.1"/>
</dbReference>
<accession>A0A511T0H8</accession>
<evidence type="ECO:0000256" key="12">
    <source>
        <dbReference type="SAM" id="MobiDB-lite"/>
    </source>
</evidence>
<dbReference type="OrthoDB" id="9800913at2"/>
<proteinExistence type="inferred from homology"/>
<organism evidence="16 19">
    <name type="scientific">Myxococcus fulvus</name>
    <dbReference type="NCBI Taxonomy" id="33"/>
    <lineage>
        <taxon>Bacteria</taxon>
        <taxon>Pseudomonadati</taxon>
        <taxon>Myxococcota</taxon>
        <taxon>Myxococcia</taxon>
        <taxon>Myxococcales</taxon>
        <taxon>Cystobacterineae</taxon>
        <taxon>Myxococcaceae</taxon>
        <taxon>Myxococcus</taxon>
    </lineage>
</organism>
<evidence type="ECO:0000256" key="8">
    <source>
        <dbReference type="ARBA" id="ARBA00023170"/>
    </source>
</evidence>
<evidence type="ECO:0000259" key="15">
    <source>
        <dbReference type="Pfam" id="PF07715"/>
    </source>
</evidence>
<dbReference type="InterPro" id="IPR037066">
    <property type="entry name" value="Plug_dom_sf"/>
</dbReference>
<evidence type="ECO:0000256" key="1">
    <source>
        <dbReference type="ARBA" id="ARBA00004571"/>
    </source>
</evidence>
<evidence type="ECO:0000256" key="2">
    <source>
        <dbReference type="ARBA" id="ARBA00022448"/>
    </source>
</evidence>
<name>A0A511T0H8_MYXFU</name>
<keyword evidence="6 11" id="KW-0798">TonB box</keyword>
<evidence type="ECO:0000256" key="9">
    <source>
        <dbReference type="ARBA" id="ARBA00023237"/>
    </source>
</evidence>
<evidence type="ECO:0000256" key="4">
    <source>
        <dbReference type="ARBA" id="ARBA00022692"/>
    </source>
</evidence>
<reference evidence="17 18" key="1">
    <citation type="submission" date="2016-10" db="EMBL/GenBank/DDBJ databases">
        <authorList>
            <person name="Varghese N."/>
            <person name="Submissions S."/>
        </authorList>
    </citation>
    <scope>NUCLEOTIDE SEQUENCE [LARGE SCALE GENOMIC DNA]</scope>
    <source>
        <strain evidence="17 18">DSM 16525</strain>
    </source>
</reference>
<gene>
    <name evidence="16" type="ORF">MFU01_21200</name>
    <name evidence="17" type="ORF">SAMN05443572_104292</name>
</gene>
<keyword evidence="7 10" id="KW-0472">Membrane</keyword>
<keyword evidence="2 10" id="KW-0813">Transport</keyword>
<dbReference type="STRING" id="1334629.MFUL124B02_37885"/>
<dbReference type="PANTHER" id="PTHR30069:SF29">
    <property type="entry name" value="HEMOGLOBIN AND HEMOGLOBIN-HAPTOGLOBIN-BINDING PROTEIN 1-RELATED"/>
    <property type="match status" value="1"/>
</dbReference>
<evidence type="ECO:0000313" key="19">
    <source>
        <dbReference type="Proteomes" id="UP000321514"/>
    </source>
</evidence>
<dbReference type="InterPro" id="IPR036942">
    <property type="entry name" value="Beta-barrel_TonB_sf"/>
</dbReference>
<dbReference type="Pfam" id="PF00593">
    <property type="entry name" value="TonB_dep_Rec_b-barrel"/>
    <property type="match status" value="1"/>
</dbReference>
<evidence type="ECO:0000256" key="13">
    <source>
        <dbReference type="SAM" id="SignalP"/>
    </source>
</evidence>
<feature type="signal peptide" evidence="13">
    <location>
        <begin position="1"/>
        <end position="23"/>
    </location>
</feature>
<keyword evidence="8 16" id="KW-0675">Receptor</keyword>
<protein>
    <submittedName>
        <fullName evidence="16">Colicin I receptor</fullName>
    </submittedName>
    <submittedName>
        <fullName evidence="17">Outer membrane receptor for ferrienterochelin and colicins</fullName>
    </submittedName>
</protein>
<evidence type="ECO:0000259" key="14">
    <source>
        <dbReference type="Pfam" id="PF00593"/>
    </source>
</evidence>
<dbReference type="EMBL" id="BJXR01000020">
    <property type="protein sequence ID" value="GEN07083.1"/>
    <property type="molecule type" value="Genomic_DNA"/>
</dbReference>
<feature type="chain" id="PRO_5023045168" evidence="13">
    <location>
        <begin position="24"/>
        <end position="682"/>
    </location>
</feature>
<dbReference type="Pfam" id="PF07715">
    <property type="entry name" value="Plug"/>
    <property type="match status" value="1"/>
</dbReference>
<dbReference type="EMBL" id="FOIB01000004">
    <property type="protein sequence ID" value="SEU00300.1"/>
    <property type="molecule type" value="Genomic_DNA"/>
</dbReference>
<keyword evidence="18" id="KW-1185">Reference proteome</keyword>
<keyword evidence="4 10" id="KW-0812">Transmembrane</keyword>
<dbReference type="Gene3D" id="2.170.130.10">
    <property type="entry name" value="TonB-dependent receptor, plug domain"/>
    <property type="match status" value="1"/>
</dbReference>
<dbReference type="InterPro" id="IPR012910">
    <property type="entry name" value="Plug_dom"/>
</dbReference>
<evidence type="ECO:0000313" key="17">
    <source>
        <dbReference type="EMBL" id="SEU00300.1"/>
    </source>
</evidence>
<dbReference type="Proteomes" id="UP000183760">
    <property type="component" value="Unassembled WGS sequence"/>
</dbReference>
<reference evidence="16 19" key="2">
    <citation type="submission" date="2019-07" db="EMBL/GenBank/DDBJ databases">
        <title>Whole genome shotgun sequence of Myxococcus fulvus NBRC 100333.</title>
        <authorList>
            <person name="Hosoyama A."/>
            <person name="Uohara A."/>
            <person name="Ohji S."/>
            <person name="Ichikawa N."/>
        </authorList>
    </citation>
    <scope>NUCLEOTIDE SEQUENCE [LARGE SCALE GENOMIC DNA]</scope>
    <source>
        <strain evidence="16 19">NBRC 100333</strain>
    </source>
</reference>
<dbReference type="Proteomes" id="UP000321514">
    <property type="component" value="Unassembled WGS sequence"/>
</dbReference>
<dbReference type="GO" id="GO:0015344">
    <property type="term" value="F:siderophore uptake transmembrane transporter activity"/>
    <property type="evidence" value="ECO:0007669"/>
    <property type="project" value="TreeGrafter"/>
</dbReference>
<keyword evidence="5 13" id="KW-0732">Signal</keyword>
<dbReference type="InterPro" id="IPR039426">
    <property type="entry name" value="TonB-dep_rcpt-like"/>
</dbReference>
<evidence type="ECO:0000256" key="10">
    <source>
        <dbReference type="PROSITE-ProRule" id="PRU01360"/>
    </source>
</evidence>
<evidence type="ECO:0000256" key="7">
    <source>
        <dbReference type="ARBA" id="ARBA00023136"/>
    </source>
</evidence>
<evidence type="ECO:0000256" key="6">
    <source>
        <dbReference type="ARBA" id="ARBA00023077"/>
    </source>
</evidence>
<dbReference type="InterPro" id="IPR000531">
    <property type="entry name" value="Beta-barrel_TonB"/>
</dbReference>